<protein>
    <submittedName>
        <fullName evidence="1">Uncharacterized protein</fullName>
    </submittedName>
</protein>
<reference evidence="1" key="1">
    <citation type="submission" date="2016-10" db="EMBL/GenBank/DDBJ databases">
        <authorList>
            <person name="Benchimol M."/>
            <person name="Almeida L.G."/>
            <person name="Vasconcelos A.T."/>
            <person name="Perreira-Neves A."/>
            <person name="Rosa I.A."/>
            <person name="Tasca T."/>
            <person name="Bogo M.R."/>
            <person name="de Souza W."/>
        </authorList>
    </citation>
    <scope>NUCLEOTIDE SEQUENCE [LARGE SCALE GENOMIC DNA]</scope>
    <source>
        <strain evidence="1">K</strain>
    </source>
</reference>
<organism evidence="1 2">
    <name type="scientific">Tritrichomonas foetus</name>
    <dbReference type="NCBI Taxonomy" id="1144522"/>
    <lineage>
        <taxon>Eukaryota</taxon>
        <taxon>Metamonada</taxon>
        <taxon>Parabasalia</taxon>
        <taxon>Tritrichomonadida</taxon>
        <taxon>Tritrichomonadidae</taxon>
        <taxon>Tritrichomonas</taxon>
    </lineage>
</organism>
<dbReference type="GeneID" id="94831590"/>
<dbReference type="EMBL" id="MLAK01000057">
    <property type="protein sequence ID" value="OHT16952.1"/>
    <property type="molecule type" value="Genomic_DNA"/>
</dbReference>
<dbReference type="VEuPathDB" id="TrichDB:TRFO_12843"/>
<evidence type="ECO:0000313" key="1">
    <source>
        <dbReference type="EMBL" id="OHT16952.1"/>
    </source>
</evidence>
<dbReference type="AlphaFoldDB" id="A0A1J4L1L0"/>
<name>A0A1J4L1L0_9EUKA</name>
<sequence>MKQLQLTVLSMSLRCKHLTHADQIKISITSFPDHQKQKLTVKPSKLSNLNHTFTINCACSNIDKVLLLIRRKNPVKPKKIVAAHTFFLHRIPPNTTINETLDFKSPKRDQTKKMLKIPGQLQYEIRLDDPSAPPPNQQADSTANDIANNDGSIENNIDDEFLAYQTPPTSYTTDDIQYKPVKGKKLKPQKFRKKAHQI</sequence>
<dbReference type="Proteomes" id="UP000179807">
    <property type="component" value="Unassembled WGS sequence"/>
</dbReference>
<evidence type="ECO:0000313" key="2">
    <source>
        <dbReference type="Proteomes" id="UP000179807"/>
    </source>
</evidence>
<dbReference type="RefSeq" id="XP_068370088.1">
    <property type="nucleotide sequence ID" value="XM_068496886.1"/>
</dbReference>
<proteinExistence type="predicted"/>
<accession>A0A1J4L1L0</accession>
<gene>
    <name evidence="1" type="ORF">TRFO_12843</name>
</gene>
<comment type="caution">
    <text evidence="1">The sequence shown here is derived from an EMBL/GenBank/DDBJ whole genome shotgun (WGS) entry which is preliminary data.</text>
</comment>
<keyword evidence="2" id="KW-1185">Reference proteome</keyword>